<reference evidence="1 2" key="1">
    <citation type="submission" date="2012-03" db="EMBL/GenBank/DDBJ databases">
        <title>The Genome Sequence of Bartonella washoensis Sb944nv.</title>
        <authorList>
            <consortium name="The Broad Institute Genome Sequencing Platform"/>
            <consortium name="The Broad Institute Genome Sequencing Center for Infectious Disease"/>
            <person name="Feldgarden M."/>
            <person name="Kirby J."/>
            <person name="Kosoy M."/>
            <person name="Birtles R."/>
            <person name="Probert W.S."/>
            <person name="Chiaraviglio L."/>
            <person name="Young S.K."/>
            <person name="Zeng Q."/>
            <person name="Gargeya S."/>
            <person name="Fitzgerald M."/>
            <person name="Haas B."/>
            <person name="Abouelleil A."/>
            <person name="Alvarado L."/>
            <person name="Arachchi H.M."/>
            <person name="Berlin A."/>
            <person name="Chapman S.B."/>
            <person name="Gearin G."/>
            <person name="Goldberg J."/>
            <person name="Griggs A."/>
            <person name="Gujja S."/>
            <person name="Hansen M."/>
            <person name="Heiman D."/>
            <person name="Howarth C."/>
            <person name="Larimer J."/>
            <person name="Lui A."/>
            <person name="MacDonald P.J.P."/>
            <person name="McCowen C."/>
            <person name="Montmayeur A."/>
            <person name="Murphy C."/>
            <person name="Neiman D."/>
            <person name="Pearson M."/>
            <person name="Priest M."/>
            <person name="Roberts A."/>
            <person name="Saif S."/>
            <person name="Shea T."/>
            <person name="Sisk P."/>
            <person name="Stolte C."/>
            <person name="Sykes S."/>
            <person name="Wortman J."/>
            <person name="Nusbaum C."/>
            <person name="Birren B."/>
        </authorList>
    </citation>
    <scope>NUCLEOTIDE SEQUENCE [LARGE SCALE GENOMIC DNA]</scope>
    <source>
        <strain evidence="1 2">Sb944nv</strain>
    </source>
</reference>
<dbReference type="PATRIC" id="fig|1094563.3.peg.1530"/>
<proteinExistence type="predicted"/>
<protein>
    <submittedName>
        <fullName evidence="1">Uncharacterized protein</fullName>
    </submittedName>
</protein>
<dbReference type="EMBL" id="AILU01000037">
    <property type="protein sequence ID" value="EJF78440.1"/>
    <property type="molecule type" value="Genomic_DNA"/>
</dbReference>
<accession>J1J443</accession>
<name>J1J443_9HYPH</name>
<sequence length="204" mass="22844">MSALSLACDEQNPLYFTVFPQAEDKLVELGVAIYEYFGGWSNSSKKFQDFIYRYGNDKARVNAHSRGSLTVGNGLHDFEQHGIHGIAKKTDIYLFGPAYNAQAMANTLNYVSDGKKDHVYLQNHLFDPIGIGFGHNPPTAYKVPLKFPYVLYPPAIPMREIEGALAGHDPSTHNCYGNARDVCTRRYGSFTFKKVHSTRTGNKK</sequence>
<organism evidence="1 2">
    <name type="scientific">Candidatus Bartonella washoeensis Sb944nv</name>
    <dbReference type="NCBI Taxonomy" id="1094563"/>
    <lineage>
        <taxon>Bacteria</taxon>
        <taxon>Pseudomonadati</taxon>
        <taxon>Pseudomonadota</taxon>
        <taxon>Alphaproteobacteria</taxon>
        <taxon>Hyphomicrobiales</taxon>
        <taxon>Bartonellaceae</taxon>
        <taxon>Bartonella</taxon>
    </lineage>
</organism>
<dbReference type="AlphaFoldDB" id="J1J443"/>
<evidence type="ECO:0000313" key="2">
    <source>
        <dbReference type="Proteomes" id="UP000008947"/>
    </source>
</evidence>
<evidence type="ECO:0000313" key="1">
    <source>
        <dbReference type="EMBL" id="EJF78440.1"/>
    </source>
</evidence>
<dbReference type="RefSeq" id="WP_006924323.1">
    <property type="nucleotide sequence ID" value="NZ_JH725025.1"/>
</dbReference>
<dbReference type="HOGENOM" id="CLU_085630_0_0_5"/>
<gene>
    <name evidence="1" type="ORF">MCQ_01302</name>
</gene>
<comment type="caution">
    <text evidence="1">The sequence shown here is derived from an EMBL/GenBank/DDBJ whole genome shotgun (WGS) entry which is preliminary data.</text>
</comment>
<dbReference type="eggNOG" id="COG3210">
    <property type="taxonomic scope" value="Bacteria"/>
</dbReference>
<dbReference type="Proteomes" id="UP000008947">
    <property type="component" value="Unassembled WGS sequence"/>
</dbReference>
<keyword evidence="2" id="KW-1185">Reference proteome</keyword>